<sequence length="101" mass="11587">MQKEVRKLRTRNKIKAVSNRPRLTVFRSNKFIYGQIIDDNKGITLFSVSDKKENAREAGKLLAQKSLKSQISQVVFDKGPYKYHGVVKLFAEGAREEGLKF</sequence>
<comment type="similarity">
    <text evidence="1 7">Belongs to the universal ribosomal protein uL18 family.</text>
</comment>
<dbReference type="InterPro" id="IPR005484">
    <property type="entry name" value="Ribosomal_uL18_bac/plant/anim"/>
</dbReference>
<gene>
    <name evidence="7" type="primary">rplR</name>
    <name evidence="8" type="ORF">COT44_00585</name>
</gene>
<proteinExistence type="inferred from homology"/>
<dbReference type="GO" id="GO:0005737">
    <property type="term" value="C:cytoplasm"/>
    <property type="evidence" value="ECO:0007669"/>
    <property type="project" value="UniProtKB-ARBA"/>
</dbReference>
<comment type="subunit">
    <text evidence="7">Part of the 50S ribosomal subunit; part of the 5S rRNA/L5/L18/L25 subcomplex. Contacts the 5S and 23S rRNAs.</text>
</comment>
<dbReference type="GO" id="GO:0006412">
    <property type="term" value="P:translation"/>
    <property type="evidence" value="ECO:0007669"/>
    <property type="project" value="UniProtKB-UniRule"/>
</dbReference>
<comment type="caution">
    <text evidence="8">The sequence shown here is derived from an EMBL/GenBank/DDBJ whole genome shotgun (WGS) entry which is preliminary data.</text>
</comment>
<reference evidence="9" key="1">
    <citation type="submission" date="2017-09" db="EMBL/GenBank/DDBJ databases">
        <title>Depth-based differentiation of microbial function through sediment-hosted aquifers and enrichment of novel symbionts in the deep terrestrial subsurface.</title>
        <authorList>
            <person name="Probst A.J."/>
            <person name="Ladd B."/>
            <person name="Jarett J.K."/>
            <person name="Geller-Mcgrath D.E."/>
            <person name="Sieber C.M.K."/>
            <person name="Emerson J.B."/>
            <person name="Anantharaman K."/>
            <person name="Thomas B.C."/>
            <person name="Malmstrom R."/>
            <person name="Stieglmeier M."/>
            <person name="Klingl A."/>
            <person name="Woyke T."/>
            <person name="Ryan C.M."/>
            <person name="Banfield J.F."/>
        </authorList>
    </citation>
    <scope>NUCLEOTIDE SEQUENCE [LARGE SCALE GENOMIC DNA]</scope>
</reference>
<evidence type="ECO:0000256" key="7">
    <source>
        <dbReference type="HAMAP-Rule" id="MF_01337"/>
    </source>
</evidence>
<dbReference type="InterPro" id="IPR057268">
    <property type="entry name" value="Ribosomal_L18"/>
</dbReference>
<keyword evidence="3 7" id="KW-0694">RNA-binding</keyword>
<name>A0A2M6XED0_9BACT</name>
<dbReference type="NCBIfam" id="TIGR00060">
    <property type="entry name" value="L18_bact"/>
    <property type="match status" value="1"/>
</dbReference>
<dbReference type="HAMAP" id="MF_01337_B">
    <property type="entry name" value="Ribosomal_uL18_B"/>
    <property type="match status" value="1"/>
</dbReference>
<keyword evidence="4 7" id="KW-0689">Ribosomal protein</keyword>
<protein>
    <recommendedName>
        <fullName evidence="6 7">Large ribosomal subunit protein uL18</fullName>
    </recommendedName>
</protein>
<dbReference type="GO" id="GO:0003735">
    <property type="term" value="F:structural constituent of ribosome"/>
    <property type="evidence" value="ECO:0007669"/>
    <property type="project" value="InterPro"/>
</dbReference>
<evidence type="ECO:0000256" key="6">
    <source>
        <dbReference type="ARBA" id="ARBA00035197"/>
    </source>
</evidence>
<dbReference type="AlphaFoldDB" id="A0A2M6XED0"/>
<dbReference type="GO" id="GO:1990904">
    <property type="term" value="C:ribonucleoprotein complex"/>
    <property type="evidence" value="ECO:0007669"/>
    <property type="project" value="UniProtKB-KW"/>
</dbReference>
<dbReference type="InterPro" id="IPR004389">
    <property type="entry name" value="Ribosomal_uL18_bac-type"/>
</dbReference>
<evidence type="ECO:0000256" key="5">
    <source>
        <dbReference type="ARBA" id="ARBA00023274"/>
    </source>
</evidence>
<keyword evidence="2 7" id="KW-0699">rRNA-binding</keyword>
<dbReference type="GO" id="GO:0005840">
    <property type="term" value="C:ribosome"/>
    <property type="evidence" value="ECO:0007669"/>
    <property type="project" value="UniProtKB-KW"/>
</dbReference>
<dbReference type="PANTHER" id="PTHR12899">
    <property type="entry name" value="39S RIBOSOMAL PROTEIN L18, MITOCHONDRIAL"/>
    <property type="match status" value="1"/>
</dbReference>
<dbReference type="Proteomes" id="UP000228996">
    <property type="component" value="Unassembled WGS sequence"/>
</dbReference>
<dbReference type="Gene3D" id="3.30.420.100">
    <property type="match status" value="1"/>
</dbReference>
<dbReference type="CDD" id="cd00432">
    <property type="entry name" value="Ribosomal_L18_L5e"/>
    <property type="match status" value="1"/>
</dbReference>
<evidence type="ECO:0000313" key="9">
    <source>
        <dbReference type="Proteomes" id="UP000228996"/>
    </source>
</evidence>
<evidence type="ECO:0000256" key="4">
    <source>
        <dbReference type="ARBA" id="ARBA00022980"/>
    </source>
</evidence>
<keyword evidence="5 7" id="KW-0687">Ribonucleoprotein</keyword>
<evidence type="ECO:0000256" key="1">
    <source>
        <dbReference type="ARBA" id="ARBA00007116"/>
    </source>
</evidence>
<accession>A0A2M6XED0</accession>
<evidence type="ECO:0000256" key="2">
    <source>
        <dbReference type="ARBA" id="ARBA00022730"/>
    </source>
</evidence>
<dbReference type="EMBL" id="PEYO01000002">
    <property type="protein sequence ID" value="PIU04006.1"/>
    <property type="molecule type" value="Genomic_DNA"/>
</dbReference>
<organism evidence="8 9">
    <name type="scientific">Candidatus Shapirobacteria bacterium CG08_land_8_20_14_0_20_39_18</name>
    <dbReference type="NCBI Taxonomy" id="1974883"/>
    <lineage>
        <taxon>Bacteria</taxon>
        <taxon>Candidatus Shapironibacteriota</taxon>
    </lineage>
</organism>
<evidence type="ECO:0000256" key="3">
    <source>
        <dbReference type="ARBA" id="ARBA00022884"/>
    </source>
</evidence>
<dbReference type="PANTHER" id="PTHR12899:SF3">
    <property type="entry name" value="LARGE RIBOSOMAL SUBUNIT PROTEIN UL18M"/>
    <property type="match status" value="1"/>
</dbReference>
<dbReference type="SUPFAM" id="SSF53137">
    <property type="entry name" value="Translational machinery components"/>
    <property type="match status" value="1"/>
</dbReference>
<comment type="function">
    <text evidence="7">This is one of the proteins that bind and probably mediate the attachment of the 5S RNA into the large ribosomal subunit, where it forms part of the central protuberance.</text>
</comment>
<dbReference type="Pfam" id="PF00861">
    <property type="entry name" value="Ribosomal_L18p"/>
    <property type="match status" value="1"/>
</dbReference>
<evidence type="ECO:0000313" key="8">
    <source>
        <dbReference type="EMBL" id="PIU04006.1"/>
    </source>
</evidence>
<dbReference type="GO" id="GO:0008097">
    <property type="term" value="F:5S rRNA binding"/>
    <property type="evidence" value="ECO:0007669"/>
    <property type="project" value="TreeGrafter"/>
</dbReference>